<dbReference type="Gene3D" id="3.40.50.150">
    <property type="entry name" value="Vaccinia Virus protein VP39"/>
    <property type="match status" value="1"/>
</dbReference>
<dbReference type="AlphaFoldDB" id="A0A9P5D3R0"/>
<protein>
    <submittedName>
        <fullName evidence="2">Methyltransferase</fullName>
    </submittedName>
</protein>
<dbReference type="OrthoDB" id="2529286at2759"/>
<dbReference type="GO" id="GO:0032259">
    <property type="term" value="P:methylation"/>
    <property type="evidence" value="ECO:0007669"/>
    <property type="project" value="UniProtKB-KW"/>
</dbReference>
<organism evidence="2 3">
    <name type="scientific">Geosmithia morbida</name>
    <dbReference type="NCBI Taxonomy" id="1094350"/>
    <lineage>
        <taxon>Eukaryota</taxon>
        <taxon>Fungi</taxon>
        <taxon>Dikarya</taxon>
        <taxon>Ascomycota</taxon>
        <taxon>Pezizomycotina</taxon>
        <taxon>Sordariomycetes</taxon>
        <taxon>Hypocreomycetidae</taxon>
        <taxon>Hypocreales</taxon>
        <taxon>Bionectriaceae</taxon>
        <taxon>Geosmithia</taxon>
    </lineage>
</organism>
<dbReference type="PANTHER" id="PTHR14614:SF109">
    <property type="entry name" value="RIBOSOMAL LYSINE N-METHYLTRANSFERASE 5"/>
    <property type="match status" value="1"/>
</dbReference>
<dbReference type="Proteomes" id="UP000749293">
    <property type="component" value="Unassembled WGS sequence"/>
</dbReference>
<gene>
    <name evidence="2" type="ORF">GMORB2_0219</name>
</gene>
<dbReference type="Pfam" id="PF10294">
    <property type="entry name" value="Methyltransf_16"/>
    <property type="match status" value="1"/>
</dbReference>
<evidence type="ECO:0000256" key="1">
    <source>
        <dbReference type="SAM" id="MobiDB-lite"/>
    </source>
</evidence>
<evidence type="ECO:0000313" key="2">
    <source>
        <dbReference type="EMBL" id="KAF4126483.1"/>
    </source>
</evidence>
<dbReference type="GO" id="GO:0008757">
    <property type="term" value="F:S-adenosylmethionine-dependent methyltransferase activity"/>
    <property type="evidence" value="ECO:0007669"/>
    <property type="project" value="UniProtKB-ARBA"/>
</dbReference>
<dbReference type="PANTHER" id="PTHR14614">
    <property type="entry name" value="HEPATOCELLULAR CARCINOMA-ASSOCIATED ANTIGEN"/>
    <property type="match status" value="1"/>
</dbReference>
<dbReference type="GO" id="GO:0032991">
    <property type="term" value="C:protein-containing complex"/>
    <property type="evidence" value="ECO:0007669"/>
    <property type="project" value="TreeGrafter"/>
</dbReference>
<keyword evidence="2" id="KW-0808">Transferase</keyword>
<dbReference type="SUPFAM" id="SSF53335">
    <property type="entry name" value="S-adenosyl-L-methionine-dependent methyltransferases"/>
    <property type="match status" value="1"/>
</dbReference>
<comment type="caution">
    <text evidence="2">The sequence shown here is derived from an EMBL/GenBank/DDBJ whole genome shotgun (WGS) entry which is preliminary data.</text>
</comment>
<proteinExistence type="predicted"/>
<dbReference type="EMBL" id="JAANYQ010000001">
    <property type="protein sequence ID" value="KAF4126483.1"/>
    <property type="molecule type" value="Genomic_DNA"/>
</dbReference>
<dbReference type="GO" id="GO:0005829">
    <property type="term" value="C:cytosol"/>
    <property type="evidence" value="ECO:0007669"/>
    <property type="project" value="TreeGrafter"/>
</dbReference>
<name>A0A9P5D3R0_9HYPO</name>
<accession>A0A9P5D3R0</accession>
<dbReference type="InterPro" id="IPR029063">
    <property type="entry name" value="SAM-dependent_MTases_sf"/>
</dbReference>
<evidence type="ECO:0000313" key="3">
    <source>
        <dbReference type="Proteomes" id="UP000749293"/>
    </source>
</evidence>
<reference evidence="2" key="1">
    <citation type="submission" date="2020-03" db="EMBL/GenBank/DDBJ databases">
        <title>Site-based positive gene gene selection in Geosmithia morbida across the United States reveals a broad range of putative effectors and factors for local host and environmental adapation.</title>
        <authorList>
            <person name="Onufrak A."/>
            <person name="Murdoch R.W."/>
            <person name="Gazis R."/>
            <person name="Huff M."/>
            <person name="Staton M."/>
            <person name="Klingeman W."/>
            <person name="Hadziabdic D."/>
        </authorList>
    </citation>
    <scope>NUCLEOTIDE SEQUENCE</scope>
    <source>
        <strain evidence="2">1262</strain>
    </source>
</reference>
<dbReference type="RefSeq" id="XP_035325135.1">
    <property type="nucleotide sequence ID" value="XM_035462205.1"/>
</dbReference>
<sequence length="220" mass="23740">MADYISTPSPRNPLLSSGILSSSSPSSSSVLELGCGISPLLGICLSPHVGHYILSDQSYVHRLITQNLEANTATSNTADKSSKSSRSRRAVPAASAVGGGGGSTSRNISFQPLDWETDAVSSALSPTGDFDLVIACDCVFNYALVKPFIGACVDACRLRGEQKTPTVCLVAQQLRSDDVFQVWMAEFHRHFRVWRFPSDILPEELRPENGFVIHAGVLRE</sequence>
<dbReference type="GeneID" id="55966449"/>
<dbReference type="InterPro" id="IPR019410">
    <property type="entry name" value="Methyltransf_16"/>
</dbReference>
<keyword evidence="3" id="KW-1185">Reference proteome</keyword>
<keyword evidence="2" id="KW-0489">Methyltransferase</keyword>
<feature type="region of interest" description="Disordered" evidence="1">
    <location>
        <begin position="74"/>
        <end position="105"/>
    </location>
</feature>